<dbReference type="AlphaFoldDB" id="A0A931G7M8"/>
<dbReference type="GO" id="GO:0016491">
    <property type="term" value="F:oxidoreductase activity"/>
    <property type="evidence" value="ECO:0007669"/>
    <property type="project" value="UniProtKB-KW"/>
</dbReference>
<proteinExistence type="inferred from homology"/>
<dbReference type="Proteomes" id="UP000706172">
    <property type="component" value="Unassembled WGS sequence"/>
</dbReference>
<evidence type="ECO:0000313" key="9">
    <source>
        <dbReference type="Proteomes" id="UP000706172"/>
    </source>
</evidence>
<evidence type="ECO:0000313" key="8">
    <source>
        <dbReference type="EMBL" id="MBG0778743.1"/>
    </source>
</evidence>
<dbReference type="InterPro" id="IPR000415">
    <property type="entry name" value="Nitroreductase-like"/>
</dbReference>
<accession>A0A931G7M8</accession>
<reference evidence="8" key="1">
    <citation type="submission" date="2020-07" db="EMBL/GenBank/DDBJ databases">
        <title>Severe corrosion of carbon steel in oil field produced water can be linked to methanogenic archaea containing a special type of NiFe hydrogenase.</title>
        <authorList>
            <person name="Lahme S."/>
            <person name="Mand J."/>
            <person name="Longwell J."/>
            <person name="Smith R."/>
            <person name="Enning D."/>
        </authorList>
    </citation>
    <scope>NUCLEOTIDE SEQUENCE</scope>
    <source>
        <strain evidence="8">MIC098Bin6</strain>
    </source>
</reference>
<evidence type="ECO:0000256" key="2">
    <source>
        <dbReference type="ARBA" id="ARBA00007118"/>
    </source>
</evidence>
<comment type="cofactor">
    <cofactor evidence="1">
        <name>FMN</name>
        <dbReference type="ChEBI" id="CHEBI:58210"/>
    </cofactor>
</comment>
<dbReference type="CDD" id="cd02149">
    <property type="entry name" value="NfsB-like"/>
    <property type="match status" value="1"/>
</dbReference>
<evidence type="ECO:0000256" key="4">
    <source>
        <dbReference type="ARBA" id="ARBA00022643"/>
    </source>
</evidence>
<evidence type="ECO:0000259" key="7">
    <source>
        <dbReference type="Pfam" id="PF00881"/>
    </source>
</evidence>
<organism evidence="8 9">
    <name type="scientific">Desulfotignum balticum</name>
    <dbReference type="NCBI Taxonomy" id="115781"/>
    <lineage>
        <taxon>Bacteria</taxon>
        <taxon>Pseudomonadati</taxon>
        <taxon>Thermodesulfobacteriota</taxon>
        <taxon>Desulfobacteria</taxon>
        <taxon>Desulfobacterales</taxon>
        <taxon>Desulfobacteraceae</taxon>
        <taxon>Desulfotignum</taxon>
    </lineage>
</organism>
<name>A0A931G7M8_9BACT</name>
<comment type="caution">
    <text evidence="8">The sequence shown here is derived from an EMBL/GenBank/DDBJ whole genome shotgun (WGS) entry which is preliminary data.</text>
</comment>
<dbReference type="InterPro" id="IPR033878">
    <property type="entry name" value="NfsB-like"/>
</dbReference>
<dbReference type="InterPro" id="IPR029479">
    <property type="entry name" value="Nitroreductase"/>
</dbReference>
<dbReference type="PANTHER" id="PTHR43673">
    <property type="entry name" value="NAD(P)H NITROREDUCTASE YDGI-RELATED"/>
    <property type="match status" value="1"/>
</dbReference>
<evidence type="ECO:0000256" key="1">
    <source>
        <dbReference type="ARBA" id="ARBA00001917"/>
    </source>
</evidence>
<dbReference type="SUPFAM" id="SSF55469">
    <property type="entry name" value="FMN-dependent nitroreductase-like"/>
    <property type="match status" value="1"/>
</dbReference>
<dbReference type="EMBL" id="JACCQK010000095">
    <property type="protein sequence ID" value="MBG0778743.1"/>
    <property type="molecule type" value="Genomic_DNA"/>
</dbReference>
<evidence type="ECO:0000256" key="5">
    <source>
        <dbReference type="ARBA" id="ARBA00022857"/>
    </source>
</evidence>
<evidence type="ECO:0000256" key="6">
    <source>
        <dbReference type="ARBA" id="ARBA00023002"/>
    </source>
</evidence>
<sequence>MNAVIDALNFRHACKKFDPARKIATKDLDTILEAAVLSPSSFGMEAWKFLVLQSPGIREKLRPACWDQAQITDSSHVIVILARPDQVAPGHPYVAESFGRRGLPEDATTAYIEKYRHHMETEVLPRMNLYAWCSKQCYIALADIMTAAAAMGIDSCPMEGFEKDRVERILEIDTQKFEVAVLVALGYRSGKQPPRRRHSKEKLVEIR</sequence>
<protein>
    <submittedName>
        <fullName evidence="8">NAD(P)H-dependent oxidoreductase</fullName>
    </submittedName>
</protein>
<dbReference type="PANTHER" id="PTHR43673:SF2">
    <property type="entry name" value="NITROREDUCTASE"/>
    <property type="match status" value="1"/>
</dbReference>
<keyword evidence="3" id="KW-0285">Flavoprotein</keyword>
<feature type="domain" description="Nitroreductase" evidence="7">
    <location>
        <begin position="10"/>
        <end position="187"/>
    </location>
</feature>
<evidence type="ECO:0000256" key="3">
    <source>
        <dbReference type="ARBA" id="ARBA00022630"/>
    </source>
</evidence>
<gene>
    <name evidence="8" type="ORF">H0S81_02295</name>
</gene>
<keyword evidence="5" id="KW-0521">NADP</keyword>
<keyword evidence="6" id="KW-0560">Oxidoreductase</keyword>
<comment type="similarity">
    <text evidence="2">Belongs to the nitroreductase family.</text>
</comment>
<dbReference type="Gene3D" id="3.40.109.10">
    <property type="entry name" value="NADH Oxidase"/>
    <property type="match status" value="1"/>
</dbReference>
<dbReference type="Pfam" id="PF00881">
    <property type="entry name" value="Nitroreductase"/>
    <property type="match status" value="1"/>
</dbReference>
<keyword evidence="4" id="KW-0288">FMN</keyword>